<dbReference type="Gramene" id="EFJ17659">
    <property type="protein sequence ID" value="EFJ17659"/>
    <property type="gene ID" value="SELMODRAFT_444879"/>
</dbReference>
<dbReference type="AlphaFoldDB" id="D8SDN9"/>
<feature type="transmembrane region" description="Helical" evidence="2">
    <location>
        <begin position="177"/>
        <end position="196"/>
    </location>
</feature>
<feature type="transmembrane region" description="Helical" evidence="2">
    <location>
        <begin position="147"/>
        <end position="165"/>
    </location>
</feature>
<keyword evidence="2" id="KW-1133">Transmembrane helix</keyword>
<keyword evidence="4" id="KW-1185">Reference proteome</keyword>
<feature type="transmembrane region" description="Helical" evidence="2">
    <location>
        <begin position="63"/>
        <end position="86"/>
    </location>
</feature>
<dbReference type="Proteomes" id="UP000001514">
    <property type="component" value="Unassembled WGS sequence"/>
</dbReference>
<dbReference type="EMBL" id="GL377613">
    <property type="protein sequence ID" value="EFJ17659.1"/>
    <property type="molecule type" value="Genomic_DNA"/>
</dbReference>
<gene>
    <name evidence="3" type="ORF">SELMODRAFT_444879</name>
</gene>
<dbReference type="HOGENOM" id="CLU_1206561_0_0_1"/>
<keyword evidence="2" id="KW-0472">Membrane</keyword>
<proteinExistence type="predicted"/>
<evidence type="ECO:0000313" key="4">
    <source>
        <dbReference type="Proteomes" id="UP000001514"/>
    </source>
</evidence>
<reference evidence="3 4" key="1">
    <citation type="journal article" date="2011" name="Science">
        <title>The Selaginella genome identifies genetic changes associated with the evolution of vascular plants.</title>
        <authorList>
            <person name="Banks J.A."/>
            <person name="Nishiyama T."/>
            <person name="Hasebe M."/>
            <person name="Bowman J.L."/>
            <person name="Gribskov M."/>
            <person name="dePamphilis C."/>
            <person name="Albert V.A."/>
            <person name="Aono N."/>
            <person name="Aoyama T."/>
            <person name="Ambrose B.A."/>
            <person name="Ashton N.W."/>
            <person name="Axtell M.J."/>
            <person name="Barker E."/>
            <person name="Barker M.S."/>
            <person name="Bennetzen J.L."/>
            <person name="Bonawitz N.D."/>
            <person name="Chapple C."/>
            <person name="Cheng C."/>
            <person name="Correa L.G."/>
            <person name="Dacre M."/>
            <person name="DeBarry J."/>
            <person name="Dreyer I."/>
            <person name="Elias M."/>
            <person name="Engstrom E.M."/>
            <person name="Estelle M."/>
            <person name="Feng L."/>
            <person name="Finet C."/>
            <person name="Floyd S.K."/>
            <person name="Frommer W.B."/>
            <person name="Fujita T."/>
            <person name="Gramzow L."/>
            <person name="Gutensohn M."/>
            <person name="Harholt J."/>
            <person name="Hattori M."/>
            <person name="Heyl A."/>
            <person name="Hirai T."/>
            <person name="Hiwatashi Y."/>
            <person name="Ishikawa M."/>
            <person name="Iwata M."/>
            <person name="Karol K.G."/>
            <person name="Koehler B."/>
            <person name="Kolukisaoglu U."/>
            <person name="Kubo M."/>
            <person name="Kurata T."/>
            <person name="Lalonde S."/>
            <person name="Li K."/>
            <person name="Li Y."/>
            <person name="Litt A."/>
            <person name="Lyons E."/>
            <person name="Manning G."/>
            <person name="Maruyama T."/>
            <person name="Michael T.P."/>
            <person name="Mikami K."/>
            <person name="Miyazaki S."/>
            <person name="Morinaga S."/>
            <person name="Murata T."/>
            <person name="Mueller-Roeber B."/>
            <person name="Nelson D.R."/>
            <person name="Obara M."/>
            <person name="Oguri Y."/>
            <person name="Olmstead R.G."/>
            <person name="Onodera N."/>
            <person name="Petersen B.L."/>
            <person name="Pils B."/>
            <person name="Prigge M."/>
            <person name="Rensing S.A."/>
            <person name="Riano-Pachon D.M."/>
            <person name="Roberts A.W."/>
            <person name="Sato Y."/>
            <person name="Scheller H.V."/>
            <person name="Schulz B."/>
            <person name="Schulz C."/>
            <person name="Shakirov E.V."/>
            <person name="Shibagaki N."/>
            <person name="Shinohara N."/>
            <person name="Shippen D.E."/>
            <person name="Soerensen I."/>
            <person name="Sotooka R."/>
            <person name="Sugimoto N."/>
            <person name="Sugita M."/>
            <person name="Sumikawa N."/>
            <person name="Tanurdzic M."/>
            <person name="Theissen G."/>
            <person name="Ulvskov P."/>
            <person name="Wakazuki S."/>
            <person name="Weng J.K."/>
            <person name="Willats W.W."/>
            <person name="Wipf D."/>
            <person name="Wolf P.G."/>
            <person name="Yang L."/>
            <person name="Zimmer A.D."/>
            <person name="Zhu Q."/>
            <person name="Mitros T."/>
            <person name="Hellsten U."/>
            <person name="Loque D."/>
            <person name="Otillar R."/>
            <person name="Salamov A."/>
            <person name="Schmutz J."/>
            <person name="Shapiro H."/>
            <person name="Lindquist E."/>
            <person name="Lucas S."/>
            <person name="Rokhsar D."/>
            <person name="Grigoriev I.V."/>
        </authorList>
    </citation>
    <scope>NUCLEOTIDE SEQUENCE [LARGE SCALE GENOMIC DNA]</scope>
</reference>
<evidence type="ECO:0000256" key="2">
    <source>
        <dbReference type="SAM" id="Phobius"/>
    </source>
</evidence>
<dbReference type="KEGG" id="smo:SELMODRAFT_444879"/>
<accession>D8SDN9</accession>
<name>D8SDN9_SELML</name>
<dbReference type="InParanoid" id="D8SDN9"/>
<feature type="region of interest" description="Disordered" evidence="1">
    <location>
        <begin position="1"/>
        <end position="27"/>
    </location>
</feature>
<sequence length="230" mass="24816">MEVPTPAPAPAASSMAGEDEEHEEHREDVVTAVANVAMTPLSVIASTCLQVTLSSSDTRDKPLAFSLLTASVIATAGMLMAVYLVTARSCSSPESRGKNKPPFPPERKMAAAAAKKSKKSIVALLVKLEGPVDDKERHRVARMMLRCLWFSLSYMTTGVLCRALKNHLELSDGATTGVAVGVWIVFLWSCFGAPLPRFNRWLKLVGRVFTVAFPVLLMAAYAGLLLSRAL</sequence>
<keyword evidence="2" id="KW-0812">Transmembrane</keyword>
<evidence type="ECO:0000313" key="3">
    <source>
        <dbReference type="EMBL" id="EFJ17659.1"/>
    </source>
</evidence>
<protein>
    <submittedName>
        <fullName evidence="3">Uncharacterized protein</fullName>
    </submittedName>
</protein>
<evidence type="ECO:0000256" key="1">
    <source>
        <dbReference type="SAM" id="MobiDB-lite"/>
    </source>
</evidence>
<organism evidence="4">
    <name type="scientific">Selaginella moellendorffii</name>
    <name type="common">Spikemoss</name>
    <dbReference type="NCBI Taxonomy" id="88036"/>
    <lineage>
        <taxon>Eukaryota</taxon>
        <taxon>Viridiplantae</taxon>
        <taxon>Streptophyta</taxon>
        <taxon>Embryophyta</taxon>
        <taxon>Tracheophyta</taxon>
        <taxon>Lycopodiopsida</taxon>
        <taxon>Selaginellales</taxon>
        <taxon>Selaginellaceae</taxon>
        <taxon>Selaginella</taxon>
    </lineage>
</organism>
<feature type="transmembrane region" description="Helical" evidence="2">
    <location>
        <begin position="208"/>
        <end position="227"/>
    </location>
</feature>